<gene>
    <name evidence="2" type="ORF">N0F65_002898</name>
</gene>
<organism evidence="2 3">
    <name type="scientific">Lagenidium giganteum</name>
    <dbReference type="NCBI Taxonomy" id="4803"/>
    <lineage>
        <taxon>Eukaryota</taxon>
        <taxon>Sar</taxon>
        <taxon>Stramenopiles</taxon>
        <taxon>Oomycota</taxon>
        <taxon>Peronosporomycetes</taxon>
        <taxon>Pythiales</taxon>
        <taxon>Pythiaceae</taxon>
    </lineage>
</organism>
<comment type="caution">
    <text evidence="2">The sequence shown here is derived from an EMBL/GenBank/DDBJ whole genome shotgun (WGS) entry which is preliminary data.</text>
</comment>
<feature type="compositionally biased region" description="Low complexity" evidence="1">
    <location>
        <begin position="130"/>
        <end position="142"/>
    </location>
</feature>
<feature type="region of interest" description="Disordered" evidence="1">
    <location>
        <begin position="368"/>
        <end position="427"/>
    </location>
</feature>
<feature type="compositionally biased region" description="Polar residues" evidence="1">
    <location>
        <begin position="167"/>
        <end position="199"/>
    </location>
</feature>
<feature type="region of interest" description="Disordered" evidence="1">
    <location>
        <begin position="95"/>
        <end position="220"/>
    </location>
</feature>
<dbReference type="EMBL" id="DAKRPA010000019">
    <property type="protein sequence ID" value="DBA03490.1"/>
    <property type="molecule type" value="Genomic_DNA"/>
</dbReference>
<feature type="region of interest" description="Disordered" evidence="1">
    <location>
        <begin position="1"/>
        <end position="54"/>
    </location>
</feature>
<name>A0AAV2ZBY4_9STRA</name>
<reference evidence="2" key="2">
    <citation type="journal article" date="2023" name="Microbiol Resour">
        <title>Decontamination and Annotation of the Draft Genome Sequence of the Oomycete Lagenidium giganteum ARSEF 373.</title>
        <authorList>
            <person name="Morgan W.R."/>
            <person name="Tartar A."/>
        </authorList>
    </citation>
    <scope>NUCLEOTIDE SEQUENCE</scope>
    <source>
        <strain evidence="2">ARSEF 373</strain>
    </source>
</reference>
<accession>A0AAV2ZBY4</accession>
<feature type="compositionally biased region" description="Acidic residues" evidence="1">
    <location>
        <begin position="7"/>
        <end position="43"/>
    </location>
</feature>
<feature type="compositionally biased region" description="Low complexity" evidence="1">
    <location>
        <begin position="106"/>
        <end position="118"/>
    </location>
</feature>
<feature type="compositionally biased region" description="Basic and acidic residues" evidence="1">
    <location>
        <begin position="200"/>
        <end position="212"/>
    </location>
</feature>
<evidence type="ECO:0000313" key="3">
    <source>
        <dbReference type="Proteomes" id="UP001146120"/>
    </source>
</evidence>
<evidence type="ECO:0000313" key="2">
    <source>
        <dbReference type="EMBL" id="DBA03490.1"/>
    </source>
</evidence>
<evidence type="ECO:0000256" key="1">
    <source>
        <dbReference type="SAM" id="MobiDB-lite"/>
    </source>
</evidence>
<feature type="compositionally biased region" description="Basic and acidic residues" evidence="1">
    <location>
        <begin position="409"/>
        <end position="423"/>
    </location>
</feature>
<reference evidence="2" key="1">
    <citation type="submission" date="2022-11" db="EMBL/GenBank/DDBJ databases">
        <authorList>
            <person name="Morgan W.R."/>
            <person name="Tartar A."/>
        </authorList>
    </citation>
    <scope>NUCLEOTIDE SEQUENCE</scope>
    <source>
        <strain evidence="2">ARSEF 373</strain>
    </source>
</reference>
<protein>
    <submittedName>
        <fullName evidence="2">Uncharacterized protein</fullName>
    </submittedName>
</protein>
<sequence>MARSSSDDDDDDEEEEDNDSEEHTDSDDDGDGSDAGDSDEDTDQQAAEDAAAKRATLVQQEIDAIRQMTDDMEKVKMRLSFRLRKEAQRVQEEEALQAFARDQGRRQQLLQQEQPQQHRPQHRKQREGPRPQQQQQPRPQSQQRDHGHQDGEQLTVPTRDPPPSQEPPQDTSAAPSSDSSVTTADTGTLEQLSIHSVTAKSEDTAIRAEDKGSTPVSVTVQTDWDMERMQMMEEVYQAALERSHRDMATSPKREEVQKAEVPLSSSIRAAFRSAFTNTAPPATKTAKSVQMRLQDLGRSFGMQTSTPSPLAKKMVGVSTSIGKSMPPPPGYMAQAFQHSLDLSSISEMSQPQFNHHLDPAEGANLLRESTESQNAQESTMRRMSVEDSMEGSRGVEAASMQRYPTELDDSLRESNPFDKRYADDDQGGFMTSASAAIFTAEQREREAMRNLLLDA</sequence>
<dbReference type="Proteomes" id="UP001146120">
    <property type="component" value="Unassembled WGS sequence"/>
</dbReference>
<keyword evidence="3" id="KW-1185">Reference proteome</keyword>
<dbReference type="AlphaFoldDB" id="A0AAV2ZBY4"/>
<proteinExistence type="predicted"/>